<reference evidence="2 3" key="1">
    <citation type="journal article" date="2016" name="Nat. Commun.">
        <title>Thousands of microbial genomes shed light on interconnected biogeochemical processes in an aquifer system.</title>
        <authorList>
            <person name="Anantharaman K."/>
            <person name="Brown C.T."/>
            <person name="Hug L.A."/>
            <person name="Sharon I."/>
            <person name="Castelle C.J."/>
            <person name="Probst A.J."/>
            <person name="Thomas B.C."/>
            <person name="Singh A."/>
            <person name="Wilkins M.J."/>
            <person name="Karaoz U."/>
            <person name="Brodie E.L."/>
            <person name="Williams K.H."/>
            <person name="Hubbard S.S."/>
            <person name="Banfield J.F."/>
        </authorList>
    </citation>
    <scope>NUCLEOTIDE SEQUENCE [LARGE SCALE GENOMIC DNA]</scope>
</reference>
<dbReference type="EMBL" id="MGFE01000016">
    <property type="protein sequence ID" value="OGL98758.1"/>
    <property type="molecule type" value="Genomic_DNA"/>
</dbReference>
<organism evidence="2 3">
    <name type="scientific">Candidatus Uhrbacteria bacterium RIFOXYB2_FULL_57_15</name>
    <dbReference type="NCBI Taxonomy" id="1802422"/>
    <lineage>
        <taxon>Bacteria</taxon>
        <taxon>Candidatus Uhriibacteriota</taxon>
    </lineage>
</organism>
<dbReference type="Proteomes" id="UP000176501">
    <property type="component" value="Unassembled WGS sequence"/>
</dbReference>
<proteinExistence type="predicted"/>
<protein>
    <submittedName>
        <fullName evidence="2">Uncharacterized protein</fullName>
    </submittedName>
</protein>
<dbReference type="AlphaFoldDB" id="A0A1F7W8P5"/>
<name>A0A1F7W8P5_9BACT</name>
<feature type="region of interest" description="Disordered" evidence="1">
    <location>
        <begin position="311"/>
        <end position="331"/>
    </location>
</feature>
<feature type="compositionally biased region" description="Basic and acidic residues" evidence="1">
    <location>
        <begin position="10"/>
        <end position="21"/>
    </location>
</feature>
<evidence type="ECO:0000313" key="3">
    <source>
        <dbReference type="Proteomes" id="UP000176501"/>
    </source>
</evidence>
<comment type="caution">
    <text evidence="2">The sequence shown here is derived from an EMBL/GenBank/DDBJ whole genome shotgun (WGS) entry which is preliminary data.</text>
</comment>
<feature type="region of interest" description="Disordered" evidence="1">
    <location>
        <begin position="1"/>
        <end position="21"/>
    </location>
</feature>
<sequence>MKIGEPGGESQERQTAETERREFRVWEGLRTESARREYEALTEDERAYINGASDVLASNALDITFFSKPIGGYVDPTVSRTPPEYSWSINLGDENHDRGIVDAAKLYRKRERTLDPTLRDLLGSKLRCNTIFILGLPTLTDFGVSEDDARYQSYKATSKDEAIVLAKLAAPSGSLNNIQEETRGVFADFSLRVRYPPEVQNIFLSKDNAYLLHFVLQHAAIKFDPAYTVYFDGSLSGEKIFGAEKEGPTIVVVDEIKMKVLSGGERVPAKRNGSYTVEAMYTHIEPMVSSGQRQDFAPWVWQTNRGRFDPAARERANEYPRPPINAMSTKK</sequence>
<evidence type="ECO:0000313" key="2">
    <source>
        <dbReference type="EMBL" id="OGL98758.1"/>
    </source>
</evidence>
<evidence type="ECO:0000256" key="1">
    <source>
        <dbReference type="SAM" id="MobiDB-lite"/>
    </source>
</evidence>
<gene>
    <name evidence="2" type="ORF">A2304_01090</name>
</gene>
<accession>A0A1F7W8P5</accession>